<name>A0ABQ9YQH0_9CRUS</name>
<accession>A0ABQ9YQH0</accession>
<keyword evidence="2" id="KW-1185">Reference proteome</keyword>
<proteinExistence type="predicted"/>
<reference evidence="1 2" key="1">
    <citation type="journal article" date="2023" name="Nucleic Acids Res.">
        <title>The hologenome of Daphnia magna reveals possible DNA methylation and microbiome-mediated evolution of the host genome.</title>
        <authorList>
            <person name="Chaturvedi A."/>
            <person name="Li X."/>
            <person name="Dhandapani V."/>
            <person name="Marshall H."/>
            <person name="Kissane S."/>
            <person name="Cuenca-Cambronero M."/>
            <person name="Asole G."/>
            <person name="Calvet F."/>
            <person name="Ruiz-Romero M."/>
            <person name="Marangio P."/>
            <person name="Guigo R."/>
            <person name="Rago D."/>
            <person name="Mirbahai L."/>
            <person name="Eastwood N."/>
            <person name="Colbourne J.K."/>
            <person name="Zhou J."/>
            <person name="Mallon E."/>
            <person name="Orsini L."/>
        </authorList>
    </citation>
    <scope>NUCLEOTIDE SEQUENCE [LARGE SCALE GENOMIC DNA]</scope>
    <source>
        <strain evidence="1">LRV0_1</strain>
    </source>
</reference>
<gene>
    <name evidence="1" type="ORF">OUZ56_004661</name>
</gene>
<evidence type="ECO:0000313" key="2">
    <source>
        <dbReference type="Proteomes" id="UP001234178"/>
    </source>
</evidence>
<comment type="caution">
    <text evidence="1">The sequence shown here is derived from an EMBL/GenBank/DDBJ whole genome shotgun (WGS) entry which is preliminary data.</text>
</comment>
<evidence type="ECO:0000313" key="1">
    <source>
        <dbReference type="EMBL" id="KAK4002867.1"/>
    </source>
</evidence>
<dbReference type="EMBL" id="JAOYFB010000001">
    <property type="protein sequence ID" value="KAK4002867.1"/>
    <property type="molecule type" value="Genomic_DNA"/>
</dbReference>
<organism evidence="1 2">
    <name type="scientific">Daphnia magna</name>
    <dbReference type="NCBI Taxonomy" id="35525"/>
    <lineage>
        <taxon>Eukaryota</taxon>
        <taxon>Metazoa</taxon>
        <taxon>Ecdysozoa</taxon>
        <taxon>Arthropoda</taxon>
        <taxon>Crustacea</taxon>
        <taxon>Branchiopoda</taxon>
        <taxon>Diplostraca</taxon>
        <taxon>Cladocera</taxon>
        <taxon>Anomopoda</taxon>
        <taxon>Daphniidae</taxon>
        <taxon>Daphnia</taxon>
    </lineage>
</organism>
<dbReference type="Proteomes" id="UP001234178">
    <property type="component" value="Unassembled WGS sequence"/>
</dbReference>
<protein>
    <submittedName>
        <fullName evidence="1">Uncharacterized protein</fullName>
    </submittedName>
</protein>
<sequence>MEKGWTVLTSGTPVVSYDFQRLCWKLIYHLHDIIEQTRVAVFIRQEGSLDFLAGRRSQQTSEITSISSGQIIKSININQKASDISV</sequence>